<proteinExistence type="predicted"/>
<feature type="region of interest" description="Disordered" evidence="1">
    <location>
        <begin position="1"/>
        <end position="44"/>
    </location>
</feature>
<dbReference type="Proteomes" id="UP001472677">
    <property type="component" value="Unassembled WGS sequence"/>
</dbReference>
<accession>A0ABR2EQZ9</accession>
<evidence type="ECO:0000313" key="2">
    <source>
        <dbReference type="EMBL" id="KAK8564431.1"/>
    </source>
</evidence>
<comment type="caution">
    <text evidence="2">The sequence shown here is derived from an EMBL/GenBank/DDBJ whole genome shotgun (WGS) entry which is preliminary data.</text>
</comment>
<evidence type="ECO:0000313" key="3">
    <source>
        <dbReference type="Proteomes" id="UP001472677"/>
    </source>
</evidence>
<sequence length="115" mass="13213">MEPQNKSKQNCSSCHNEIGYTRPHKGDASSIIDKNKYDTRTRRGTTSIPTFDRLVDDGPLPARRRRLSPPTFYVKKFLRLLGFFLRFPFVRFCIPSPGSGGLRFSDSFLDQIIEV</sequence>
<dbReference type="EMBL" id="JBBPBM010000011">
    <property type="protein sequence ID" value="KAK8564431.1"/>
    <property type="molecule type" value="Genomic_DNA"/>
</dbReference>
<keyword evidence="3" id="KW-1185">Reference proteome</keyword>
<feature type="compositionally biased region" description="Polar residues" evidence="1">
    <location>
        <begin position="1"/>
        <end position="15"/>
    </location>
</feature>
<name>A0ABR2EQZ9_9ROSI</name>
<reference evidence="2 3" key="1">
    <citation type="journal article" date="2024" name="G3 (Bethesda)">
        <title>Genome assembly of Hibiscus sabdariffa L. provides insights into metabolisms of medicinal natural products.</title>
        <authorList>
            <person name="Kim T."/>
        </authorList>
    </citation>
    <scope>NUCLEOTIDE SEQUENCE [LARGE SCALE GENOMIC DNA]</scope>
    <source>
        <strain evidence="2">TK-2024</strain>
        <tissue evidence="2">Old leaves</tissue>
    </source>
</reference>
<evidence type="ECO:0000256" key="1">
    <source>
        <dbReference type="SAM" id="MobiDB-lite"/>
    </source>
</evidence>
<gene>
    <name evidence="2" type="ORF">V6N12_036555</name>
</gene>
<organism evidence="2 3">
    <name type="scientific">Hibiscus sabdariffa</name>
    <name type="common">roselle</name>
    <dbReference type="NCBI Taxonomy" id="183260"/>
    <lineage>
        <taxon>Eukaryota</taxon>
        <taxon>Viridiplantae</taxon>
        <taxon>Streptophyta</taxon>
        <taxon>Embryophyta</taxon>
        <taxon>Tracheophyta</taxon>
        <taxon>Spermatophyta</taxon>
        <taxon>Magnoliopsida</taxon>
        <taxon>eudicotyledons</taxon>
        <taxon>Gunneridae</taxon>
        <taxon>Pentapetalae</taxon>
        <taxon>rosids</taxon>
        <taxon>malvids</taxon>
        <taxon>Malvales</taxon>
        <taxon>Malvaceae</taxon>
        <taxon>Malvoideae</taxon>
        <taxon>Hibiscus</taxon>
    </lineage>
</organism>
<protein>
    <submittedName>
        <fullName evidence="2">Uncharacterized protein</fullName>
    </submittedName>
</protein>